<feature type="region of interest" description="Disordered" evidence="7">
    <location>
        <begin position="71"/>
        <end position="91"/>
    </location>
</feature>
<accession>A0A3N2PUR5</accession>
<name>A0A3N2PUR5_SODAK</name>
<keyword evidence="1" id="KW-0698">rRNA processing</keyword>
<reference evidence="9 10" key="1">
    <citation type="journal article" date="2018" name="Mol. Ecol.">
        <title>The obligate alkalophilic soda-lake fungus Sodiomyces alkalinus has shifted to a protein diet.</title>
        <authorList>
            <person name="Grum-Grzhimaylo A.A."/>
            <person name="Falkoski D.L."/>
            <person name="van den Heuvel J."/>
            <person name="Valero-Jimenez C.A."/>
            <person name="Min B."/>
            <person name="Choi I.G."/>
            <person name="Lipzen A."/>
            <person name="Daum C.G."/>
            <person name="Aanen D.K."/>
            <person name="Tsang A."/>
            <person name="Henrissat B."/>
            <person name="Bilanenko E.N."/>
            <person name="de Vries R.P."/>
            <person name="van Kan J.A.L."/>
            <person name="Grigoriev I.V."/>
            <person name="Debets A.J.M."/>
        </authorList>
    </citation>
    <scope>NUCLEOTIDE SEQUENCE [LARGE SCALE GENOMIC DNA]</scope>
    <source>
        <strain evidence="9 10">F11</strain>
    </source>
</reference>
<dbReference type="InterPro" id="IPR047021">
    <property type="entry name" value="REXO1/3/4-like"/>
</dbReference>
<dbReference type="Proteomes" id="UP000272025">
    <property type="component" value="Unassembled WGS sequence"/>
</dbReference>
<evidence type="ECO:0000313" key="9">
    <source>
        <dbReference type="EMBL" id="ROT38204.1"/>
    </source>
</evidence>
<dbReference type="AlphaFoldDB" id="A0A3N2PUR5"/>
<organism evidence="9 10">
    <name type="scientific">Sodiomyces alkalinus (strain CBS 110278 / VKM F-3762 / F11)</name>
    <name type="common">Alkaliphilic filamentous fungus</name>
    <dbReference type="NCBI Taxonomy" id="1314773"/>
    <lineage>
        <taxon>Eukaryota</taxon>
        <taxon>Fungi</taxon>
        <taxon>Dikarya</taxon>
        <taxon>Ascomycota</taxon>
        <taxon>Pezizomycotina</taxon>
        <taxon>Sordariomycetes</taxon>
        <taxon>Hypocreomycetidae</taxon>
        <taxon>Glomerellales</taxon>
        <taxon>Plectosphaerellaceae</taxon>
        <taxon>Sodiomyces</taxon>
    </lineage>
</organism>
<dbReference type="InterPro" id="IPR013520">
    <property type="entry name" value="Ribonucl_H"/>
</dbReference>
<evidence type="ECO:0000256" key="5">
    <source>
        <dbReference type="ARBA" id="ARBA00025599"/>
    </source>
</evidence>
<comment type="function">
    <text evidence="5">Exoribonuclease involved in ribosome biosynthesis. Involved in the processing of ITS1, the internal transcribed spacer localized between the 18S and 5.8S rRNAs.</text>
</comment>
<keyword evidence="2" id="KW-0540">Nuclease</keyword>
<evidence type="ECO:0000256" key="7">
    <source>
        <dbReference type="SAM" id="MobiDB-lite"/>
    </source>
</evidence>
<evidence type="ECO:0000256" key="4">
    <source>
        <dbReference type="ARBA" id="ARBA00022839"/>
    </source>
</evidence>
<dbReference type="GO" id="GO:0005634">
    <property type="term" value="C:nucleus"/>
    <property type="evidence" value="ECO:0007669"/>
    <property type="project" value="TreeGrafter"/>
</dbReference>
<evidence type="ECO:0000259" key="8">
    <source>
        <dbReference type="SMART" id="SM00479"/>
    </source>
</evidence>
<feature type="coiled-coil region" evidence="6">
    <location>
        <begin position="245"/>
        <end position="272"/>
    </location>
</feature>
<protein>
    <recommendedName>
        <fullName evidence="8">Exonuclease domain-containing protein</fullName>
    </recommendedName>
</protein>
<evidence type="ECO:0000256" key="3">
    <source>
        <dbReference type="ARBA" id="ARBA00022801"/>
    </source>
</evidence>
<dbReference type="InterPro" id="IPR012337">
    <property type="entry name" value="RNaseH-like_sf"/>
</dbReference>
<feature type="compositionally biased region" description="Polar residues" evidence="7">
    <location>
        <begin position="291"/>
        <end position="311"/>
    </location>
</feature>
<keyword evidence="3" id="KW-0378">Hydrolase</keyword>
<keyword evidence="6" id="KW-0175">Coiled coil</keyword>
<dbReference type="Gene3D" id="3.30.420.10">
    <property type="entry name" value="Ribonuclease H-like superfamily/Ribonuclease H"/>
    <property type="match status" value="1"/>
</dbReference>
<evidence type="ECO:0000313" key="10">
    <source>
        <dbReference type="Proteomes" id="UP000272025"/>
    </source>
</evidence>
<sequence length="367" mass="40337">MSSRNEAQPPAAGLAESGATMYASTPISFTPIYFTFLQQAIHEPELLNKSGFILQQLTDDELAARDRCKRCHTRNGGKSGNDPKKTEAKPLSGSGALISEEEMDLLQRLTLLPTFLRYQFHFTPTPTEGNARYRQVVAIDCEMGTAVDNESELIRITLADYFTTEVLIDTLVWPDAAMLHLNTRYSGVSWAVLTKAKKEGRCTMGVASAREAIWEYVSPSTIVVGHSLHCDLTVLRWIHPVVVDSLLLEKAVKKAEQDAAEAEAKKEESGNKDHSASGETAVVLEAVDGNQEAQSGSGKANSGKSDNSGATRSRKGELTLKKLAMERLGRKIQNRAGHDSLEDALAARDIVHWHISKEIRSLEEFWG</sequence>
<evidence type="ECO:0000256" key="2">
    <source>
        <dbReference type="ARBA" id="ARBA00022722"/>
    </source>
</evidence>
<dbReference type="CDD" id="cd06137">
    <property type="entry name" value="DEDDh_RNase"/>
    <property type="match status" value="1"/>
</dbReference>
<dbReference type="GO" id="GO:0006364">
    <property type="term" value="P:rRNA processing"/>
    <property type="evidence" value="ECO:0007669"/>
    <property type="project" value="UniProtKB-KW"/>
</dbReference>
<dbReference type="GO" id="GO:0004527">
    <property type="term" value="F:exonuclease activity"/>
    <property type="evidence" value="ECO:0007669"/>
    <property type="project" value="UniProtKB-KW"/>
</dbReference>
<proteinExistence type="predicted"/>
<evidence type="ECO:0000256" key="6">
    <source>
        <dbReference type="SAM" id="Coils"/>
    </source>
</evidence>
<dbReference type="RefSeq" id="XP_028466010.1">
    <property type="nucleotide sequence ID" value="XM_028613530.1"/>
</dbReference>
<dbReference type="PANTHER" id="PTHR12801:SF45">
    <property type="entry name" value="RNA EXONUCLEASE 4"/>
    <property type="match status" value="1"/>
</dbReference>
<keyword evidence="4" id="KW-0269">Exonuclease</keyword>
<dbReference type="GeneID" id="39582008"/>
<feature type="domain" description="Exonuclease" evidence="8">
    <location>
        <begin position="135"/>
        <end position="360"/>
    </location>
</feature>
<feature type="region of interest" description="Disordered" evidence="7">
    <location>
        <begin position="290"/>
        <end position="316"/>
    </location>
</feature>
<dbReference type="PANTHER" id="PTHR12801">
    <property type="entry name" value="RNA EXONUCLEASE REXO1 / RECO3 FAMILY MEMBER-RELATED"/>
    <property type="match status" value="1"/>
</dbReference>
<dbReference type="SUPFAM" id="SSF53098">
    <property type="entry name" value="Ribonuclease H-like"/>
    <property type="match status" value="1"/>
</dbReference>
<dbReference type="EMBL" id="ML119056">
    <property type="protein sequence ID" value="ROT38204.1"/>
    <property type="molecule type" value="Genomic_DNA"/>
</dbReference>
<dbReference type="STRING" id="1314773.A0A3N2PUR5"/>
<dbReference type="SMART" id="SM00479">
    <property type="entry name" value="EXOIII"/>
    <property type="match status" value="1"/>
</dbReference>
<gene>
    <name evidence="9" type="ORF">SODALDRAFT_351319</name>
</gene>
<keyword evidence="10" id="KW-1185">Reference proteome</keyword>
<dbReference type="OrthoDB" id="16516at2759"/>
<evidence type="ECO:0000256" key="1">
    <source>
        <dbReference type="ARBA" id="ARBA00022552"/>
    </source>
</evidence>
<dbReference type="InterPro" id="IPR036397">
    <property type="entry name" value="RNaseH_sf"/>
</dbReference>
<dbReference type="GO" id="GO:0003676">
    <property type="term" value="F:nucleic acid binding"/>
    <property type="evidence" value="ECO:0007669"/>
    <property type="project" value="InterPro"/>
</dbReference>
<dbReference type="GO" id="GO:0000027">
    <property type="term" value="P:ribosomal large subunit assembly"/>
    <property type="evidence" value="ECO:0007669"/>
    <property type="project" value="TreeGrafter"/>
</dbReference>